<accession>A0A0F8WK84</accession>
<dbReference type="InterPro" id="IPR005614">
    <property type="entry name" value="NrfD-like"/>
</dbReference>
<evidence type="ECO:0000256" key="5">
    <source>
        <dbReference type="ARBA" id="ARBA00022989"/>
    </source>
</evidence>
<evidence type="ECO:0000256" key="1">
    <source>
        <dbReference type="ARBA" id="ARBA00004651"/>
    </source>
</evidence>
<comment type="subcellular location">
    <subcellularLocation>
        <location evidence="1">Cell membrane</location>
        <topology evidence="1">Multi-pass membrane protein</topology>
    </subcellularLocation>
</comment>
<dbReference type="Pfam" id="PF03916">
    <property type="entry name" value="NrfD"/>
    <property type="match status" value="1"/>
</dbReference>
<dbReference type="PANTHER" id="PTHR34856:SF2">
    <property type="entry name" value="PROTEIN NRFD"/>
    <property type="match status" value="1"/>
</dbReference>
<dbReference type="InterPro" id="IPR052049">
    <property type="entry name" value="Electron_transfer_protein"/>
</dbReference>
<reference evidence="8" key="1">
    <citation type="journal article" date="2015" name="Nature">
        <title>Complex archaea that bridge the gap between prokaryotes and eukaryotes.</title>
        <authorList>
            <person name="Spang A."/>
            <person name="Saw J.H."/>
            <person name="Jorgensen S.L."/>
            <person name="Zaremba-Niedzwiedzka K."/>
            <person name="Martijn J."/>
            <person name="Lind A.E."/>
            <person name="van Eijk R."/>
            <person name="Schleper C."/>
            <person name="Guy L."/>
            <person name="Ettema T.J."/>
        </authorList>
    </citation>
    <scope>NUCLEOTIDE SEQUENCE</scope>
</reference>
<keyword evidence="5 7" id="KW-1133">Transmembrane helix</keyword>
<dbReference type="Gene3D" id="1.20.1630.10">
    <property type="entry name" value="Formate dehydrogenase/DMSO reductase domain"/>
    <property type="match status" value="1"/>
</dbReference>
<sequence length="152" mass="15957">VGTYTGVLLSQSVGNAFWHSAFVPVLFLNSGILTGIAATAMLSGRHQSEEVSAKLAKIIGWLLVVELGLILVELFALLNGEARSVEVANALLGGKFGLLFLGVEIVLGALIPLVILFRRKVNSAALATASILVLIGVFAMRYVIVIGGQTIN</sequence>
<comment type="similarity">
    <text evidence="2">Belongs to the NrfD family.</text>
</comment>
<proteinExistence type="inferred from homology"/>
<evidence type="ECO:0000256" key="3">
    <source>
        <dbReference type="ARBA" id="ARBA00022475"/>
    </source>
</evidence>
<organism evidence="8">
    <name type="scientific">marine sediment metagenome</name>
    <dbReference type="NCBI Taxonomy" id="412755"/>
    <lineage>
        <taxon>unclassified sequences</taxon>
        <taxon>metagenomes</taxon>
        <taxon>ecological metagenomes</taxon>
    </lineage>
</organism>
<keyword evidence="3" id="KW-1003">Cell membrane</keyword>
<keyword evidence="4 7" id="KW-0812">Transmembrane</keyword>
<name>A0A0F8WK84_9ZZZZ</name>
<feature type="transmembrane region" description="Helical" evidence="7">
    <location>
        <begin position="124"/>
        <end position="144"/>
    </location>
</feature>
<dbReference type="GO" id="GO:0005886">
    <property type="term" value="C:plasma membrane"/>
    <property type="evidence" value="ECO:0007669"/>
    <property type="project" value="UniProtKB-SubCell"/>
</dbReference>
<feature type="transmembrane region" description="Helical" evidence="7">
    <location>
        <begin position="55"/>
        <end position="78"/>
    </location>
</feature>
<dbReference type="AlphaFoldDB" id="A0A0F8WK84"/>
<keyword evidence="6 7" id="KW-0472">Membrane</keyword>
<gene>
    <name evidence="8" type="ORF">LCGC14_3143050</name>
</gene>
<evidence type="ECO:0000256" key="4">
    <source>
        <dbReference type="ARBA" id="ARBA00022692"/>
    </source>
</evidence>
<evidence type="ECO:0000256" key="6">
    <source>
        <dbReference type="ARBA" id="ARBA00023136"/>
    </source>
</evidence>
<protein>
    <submittedName>
        <fullName evidence="8">Uncharacterized protein</fullName>
    </submittedName>
</protein>
<feature type="transmembrane region" description="Helical" evidence="7">
    <location>
        <begin position="16"/>
        <end position="43"/>
    </location>
</feature>
<comment type="caution">
    <text evidence="8">The sequence shown here is derived from an EMBL/GenBank/DDBJ whole genome shotgun (WGS) entry which is preliminary data.</text>
</comment>
<feature type="non-terminal residue" evidence="8">
    <location>
        <position position="1"/>
    </location>
</feature>
<evidence type="ECO:0000313" key="8">
    <source>
        <dbReference type="EMBL" id="KKK48645.1"/>
    </source>
</evidence>
<feature type="transmembrane region" description="Helical" evidence="7">
    <location>
        <begin position="98"/>
        <end position="117"/>
    </location>
</feature>
<dbReference type="PANTHER" id="PTHR34856">
    <property type="entry name" value="PROTEIN NRFD"/>
    <property type="match status" value="1"/>
</dbReference>
<evidence type="ECO:0000256" key="7">
    <source>
        <dbReference type="SAM" id="Phobius"/>
    </source>
</evidence>
<dbReference type="EMBL" id="LAZR01068961">
    <property type="protein sequence ID" value="KKK48645.1"/>
    <property type="molecule type" value="Genomic_DNA"/>
</dbReference>
<evidence type="ECO:0000256" key="2">
    <source>
        <dbReference type="ARBA" id="ARBA00008929"/>
    </source>
</evidence>